<protein>
    <recommendedName>
        <fullName evidence="7">Recombination protein RecR</fullName>
    </recommendedName>
</protein>
<evidence type="ECO:0000256" key="4">
    <source>
        <dbReference type="ARBA" id="ARBA00022833"/>
    </source>
</evidence>
<evidence type="ECO:0000256" key="7">
    <source>
        <dbReference type="HAMAP-Rule" id="MF_00017"/>
    </source>
</evidence>
<feature type="zinc finger region" description="C4-type" evidence="7">
    <location>
        <begin position="57"/>
        <end position="72"/>
    </location>
</feature>
<keyword evidence="3 7" id="KW-0863">Zinc-finger</keyword>
<dbReference type="Pfam" id="PF21175">
    <property type="entry name" value="RecR_C"/>
    <property type="match status" value="1"/>
</dbReference>
<dbReference type="Proteomes" id="UP000033930">
    <property type="component" value="Unassembled WGS sequence"/>
</dbReference>
<dbReference type="Pfam" id="PF02132">
    <property type="entry name" value="RecR_ZnF"/>
    <property type="match status" value="1"/>
</dbReference>
<sequence length="199" mass="22323">MRKFPAPIHNVVAAMTRFPGVGPKTALRYAFALLSMRQDERERMARAIVDLSHVQTCKECFAYTEEPICSICRDDKRAKNILCVVSESRDISTIEAANVYHGKYLVLGGVLNPIEGQTPDVLHVKELIVRLSEHPEIKEVILAFSPDVHGETTMMYLARKIKELDRRATRLARGLPIGADLEYTDEVTLGDALIGRSEM</sequence>
<dbReference type="PROSITE" id="PS50880">
    <property type="entry name" value="TOPRIM"/>
    <property type="match status" value="1"/>
</dbReference>
<dbReference type="HAMAP" id="MF_00017">
    <property type="entry name" value="RecR"/>
    <property type="match status" value="1"/>
</dbReference>
<dbReference type="AlphaFoldDB" id="A0A0G0YG03"/>
<evidence type="ECO:0000256" key="3">
    <source>
        <dbReference type="ARBA" id="ARBA00022771"/>
    </source>
</evidence>
<keyword evidence="2 7" id="KW-0227">DNA damage</keyword>
<dbReference type="Pfam" id="PF13662">
    <property type="entry name" value="Toprim_4"/>
    <property type="match status" value="1"/>
</dbReference>
<keyword evidence="6 7" id="KW-0234">DNA repair</keyword>
<evidence type="ECO:0000256" key="2">
    <source>
        <dbReference type="ARBA" id="ARBA00022763"/>
    </source>
</evidence>
<keyword evidence="4 7" id="KW-0862">Zinc</keyword>
<dbReference type="Gene3D" id="6.10.250.240">
    <property type="match status" value="1"/>
</dbReference>
<dbReference type="InterPro" id="IPR006171">
    <property type="entry name" value="TOPRIM_dom"/>
</dbReference>
<keyword evidence="1 7" id="KW-0479">Metal-binding</keyword>
<dbReference type="PANTHER" id="PTHR30446">
    <property type="entry name" value="RECOMBINATION PROTEIN RECR"/>
    <property type="match status" value="1"/>
</dbReference>
<dbReference type="Gene3D" id="1.10.8.420">
    <property type="entry name" value="RecR Domain 1"/>
    <property type="match status" value="1"/>
</dbReference>
<dbReference type="EMBL" id="LCAW01000008">
    <property type="protein sequence ID" value="KKR99272.1"/>
    <property type="molecule type" value="Genomic_DNA"/>
</dbReference>
<dbReference type="PANTHER" id="PTHR30446:SF0">
    <property type="entry name" value="RECOMBINATION PROTEIN RECR"/>
    <property type="match status" value="1"/>
</dbReference>
<proteinExistence type="inferred from homology"/>
<evidence type="ECO:0000256" key="5">
    <source>
        <dbReference type="ARBA" id="ARBA00023172"/>
    </source>
</evidence>
<evidence type="ECO:0000259" key="8">
    <source>
        <dbReference type="PROSITE" id="PS50880"/>
    </source>
</evidence>
<dbReference type="InterPro" id="IPR015967">
    <property type="entry name" value="Rcmb_RecR_Znf"/>
</dbReference>
<keyword evidence="5 7" id="KW-0233">DNA recombination</keyword>
<dbReference type="Gene3D" id="3.40.1360.10">
    <property type="match status" value="1"/>
</dbReference>
<evidence type="ECO:0000256" key="1">
    <source>
        <dbReference type="ARBA" id="ARBA00022723"/>
    </source>
</evidence>
<dbReference type="GO" id="GO:0008270">
    <property type="term" value="F:zinc ion binding"/>
    <property type="evidence" value="ECO:0007669"/>
    <property type="project" value="UniProtKB-KW"/>
</dbReference>
<dbReference type="SUPFAM" id="SSF111304">
    <property type="entry name" value="Recombination protein RecR"/>
    <property type="match status" value="1"/>
</dbReference>
<organism evidence="9 10">
    <name type="scientific">Candidatus Uhrbacteria bacterium GW2011_GWC1_41_20</name>
    <dbReference type="NCBI Taxonomy" id="1618983"/>
    <lineage>
        <taxon>Bacteria</taxon>
        <taxon>Candidatus Uhriibacteriota</taxon>
    </lineage>
</organism>
<dbReference type="CDD" id="cd01025">
    <property type="entry name" value="TOPRIM_recR"/>
    <property type="match status" value="1"/>
</dbReference>
<comment type="caution">
    <text evidence="9">The sequence shown here is derived from an EMBL/GenBank/DDBJ whole genome shotgun (WGS) entry which is preliminary data.</text>
</comment>
<dbReference type="InterPro" id="IPR023627">
    <property type="entry name" value="Rcmb_RecR"/>
</dbReference>
<dbReference type="NCBIfam" id="TIGR00615">
    <property type="entry name" value="recR"/>
    <property type="match status" value="1"/>
</dbReference>
<dbReference type="GO" id="GO:0006310">
    <property type="term" value="P:DNA recombination"/>
    <property type="evidence" value="ECO:0007669"/>
    <property type="project" value="UniProtKB-UniRule"/>
</dbReference>
<dbReference type="SMART" id="SM00493">
    <property type="entry name" value="TOPRIM"/>
    <property type="match status" value="1"/>
</dbReference>
<accession>A0A0G0YG03</accession>
<dbReference type="PATRIC" id="fig|1618983.3.peg.426"/>
<dbReference type="GO" id="GO:0003677">
    <property type="term" value="F:DNA binding"/>
    <property type="evidence" value="ECO:0007669"/>
    <property type="project" value="UniProtKB-UniRule"/>
</dbReference>
<comment type="similarity">
    <text evidence="7">Belongs to the RecR family.</text>
</comment>
<gene>
    <name evidence="7" type="primary">recR</name>
    <name evidence="9" type="ORF">UU50_C0008G0028</name>
</gene>
<comment type="function">
    <text evidence="7">May play a role in DNA repair. It seems to be involved in an RecBC-independent recombinational process of DNA repair. It may act with RecF and RecO.</text>
</comment>
<name>A0A0G0YG03_9BACT</name>
<feature type="domain" description="Toprim" evidence="8">
    <location>
        <begin position="80"/>
        <end position="176"/>
    </location>
</feature>
<reference evidence="9 10" key="1">
    <citation type="journal article" date="2015" name="Nature">
        <title>rRNA introns, odd ribosomes, and small enigmatic genomes across a large radiation of phyla.</title>
        <authorList>
            <person name="Brown C.T."/>
            <person name="Hug L.A."/>
            <person name="Thomas B.C."/>
            <person name="Sharon I."/>
            <person name="Castelle C.J."/>
            <person name="Singh A."/>
            <person name="Wilkins M.J."/>
            <person name="Williams K.H."/>
            <person name="Banfield J.F."/>
        </authorList>
    </citation>
    <scope>NUCLEOTIDE SEQUENCE [LARGE SCALE GENOMIC DNA]</scope>
</reference>
<dbReference type="Pfam" id="PF21176">
    <property type="entry name" value="RecR_HhH"/>
    <property type="match status" value="1"/>
</dbReference>
<dbReference type="InterPro" id="IPR000093">
    <property type="entry name" value="DNA_Rcmb_RecR"/>
</dbReference>
<evidence type="ECO:0000313" key="10">
    <source>
        <dbReference type="Proteomes" id="UP000033930"/>
    </source>
</evidence>
<evidence type="ECO:0000256" key="6">
    <source>
        <dbReference type="ARBA" id="ARBA00023204"/>
    </source>
</evidence>
<dbReference type="GO" id="GO:0006281">
    <property type="term" value="P:DNA repair"/>
    <property type="evidence" value="ECO:0007669"/>
    <property type="project" value="UniProtKB-UniRule"/>
</dbReference>
<evidence type="ECO:0000313" key="9">
    <source>
        <dbReference type="EMBL" id="KKR99272.1"/>
    </source>
</evidence>
<dbReference type="InterPro" id="IPR034137">
    <property type="entry name" value="TOPRIM_RecR"/>
</dbReference>